<keyword evidence="2" id="KW-1185">Reference proteome</keyword>
<name>A0ACB8RDY1_9AGAM</name>
<reference evidence="1" key="1">
    <citation type="submission" date="2021-02" db="EMBL/GenBank/DDBJ databases">
        <authorList>
            <consortium name="DOE Joint Genome Institute"/>
            <person name="Ahrendt S."/>
            <person name="Looney B.P."/>
            <person name="Miyauchi S."/>
            <person name="Morin E."/>
            <person name="Drula E."/>
            <person name="Courty P.E."/>
            <person name="Chicoki N."/>
            <person name="Fauchery L."/>
            <person name="Kohler A."/>
            <person name="Kuo A."/>
            <person name="Labutti K."/>
            <person name="Pangilinan J."/>
            <person name="Lipzen A."/>
            <person name="Riley R."/>
            <person name="Andreopoulos W."/>
            <person name="He G."/>
            <person name="Johnson J."/>
            <person name="Barry K.W."/>
            <person name="Grigoriev I.V."/>
            <person name="Nagy L."/>
            <person name="Hibbett D."/>
            <person name="Henrissat B."/>
            <person name="Matheny P.B."/>
            <person name="Labbe J."/>
            <person name="Martin F."/>
        </authorList>
    </citation>
    <scope>NUCLEOTIDE SEQUENCE</scope>
    <source>
        <strain evidence="1">FP105234-sp</strain>
    </source>
</reference>
<accession>A0ACB8RDY1</accession>
<organism evidence="1 2">
    <name type="scientific">Auriscalpium vulgare</name>
    <dbReference type="NCBI Taxonomy" id="40419"/>
    <lineage>
        <taxon>Eukaryota</taxon>
        <taxon>Fungi</taxon>
        <taxon>Dikarya</taxon>
        <taxon>Basidiomycota</taxon>
        <taxon>Agaricomycotina</taxon>
        <taxon>Agaricomycetes</taxon>
        <taxon>Russulales</taxon>
        <taxon>Auriscalpiaceae</taxon>
        <taxon>Auriscalpium</taxon>
    </lineage>
</organism>
<dbReference type="Proteomes" id="UP000814033">
    <property type="component" value="Unassembled WGS sequence"/>
</dbReference>
<gene>
    <name evidence="1" type="ORF">FA95DRAFT_1610682</name>
</gene>
<comment type="caution">
    <text evidence="1">The sequence shown here is derived from an EMBL/GenBank/DDBJ whole genome shotgun (WGS) entry which is preliminary data.</text>
</comment>
<sequence>MASVFAPRAPRPTPRNVVVHGLPRTPTSSSPHSQALARRHVTYDMPPCPTCTPTRAHCHVTSRAPPLAALNGCALSSFPALPRHTSLTGKPPPQHAHALRSTQPPQGSAVHFTRAHAASPPRHRTRPPPPPRSRAHAARPTHTRVCHITHMPRSALNARAHTATSPTASPNRTHDVCHVTQGHHHTVSPHAVPAYRY</sequence>
<protein>
    <submittedName>
        <fullName evidence="1">Uncharacterized protein</fullName>
    </submittedName>
</protein>
<proteinExistence type="predicted"/>
<evidence type="ECO:0000313" key="2">
    <source>
        <dbReference type="Proteomes" id="UP000814033"/>
    </source>
</evidence>
<dbReference type="EMBL" id="MU276098">
    <property type="protein sequence ID" value="KAI0041851.1"/>
    <property type="molecule type" value="Genomic_DNA"/>
</dbReference>
<reference evidence="1" key="2">
    <citation type="journal article" date="2022" name="New Phytol.">
        <title>Evolutionary transition to the ectomycorrhizal habit in the genomes of a hyperdiverse lineage of mushroom-forming fungi.</title>
        <authorList>
            <person name="Looney B."/>
            <person name="Miyauchi S."/>
            <person name="Morin E."/>
            <person name="Drula E."/>
            <person name="Courty P.E."/>
            <person name="Kohler A."/>
            <person name="Kuo A."/>
            <person name="LaButti K."/>
            <person name="Pangilinan J."/>
            <person name="Lipzen A."/>
            <person name="Riley R."/>
            <person name="Andreopoulos W."/>
            <person name="He G."/>
            <person name="Johnson J."/>
            <person name="Nolan M."/>
            <person name="Tritt A."/>
            <person name="Barry K.W."/>
            <person name="Grigoriev I.V."/>
            <person name="Nagy L.G."/>
            <person name="Hibbett D."/>
            <person name="Henrissat B."/>
            <person name="Matheny P.B."/>
            <person name="Labbe J."/>
            <person name="Martin F.M."/>
        </authorList>
    </citation>
    <scope>NUCLEOTIDE SEQUENCE</scope>
    <source>
        <strain evidence="1">FP105234-sp</strain>
    </source>
</reference>
<evidence type="ECO:0000313" key="1">
    <source>
        <dbReference type="EMBL" id="KAI0041851.1"/>
    </source>
</evidence>